<keyword evidence="3" id="KW-1185">Reference proteome</keyword>
<dbReference type="EMBL" id="AMQN01002174">
    <property type="status" value="NOT_ANNOTATED_CDS"/>
    <property type="molecule type" value="Genomic_DNA"/>
</dbReference>
<protein>
    <submittedName>
        <fullName evidence="1 2">Uncharacterized protein</fullName>
    </submittedName>
</protein>
<dbReference type="STRING" id="283909.R7U1E0"/>
<dbReference type="EMBL" id="KB308559">
    <property type="protein sequence ID" value="ELT97466.1"/>
    <property type="molecule type" value="Genomic_DNA"/>
</dbReference>
<accession>R7U1E0</accession>
<evidence type="ECO:0000313" key="3">
    <source>
        <dbReference type="Proteomes" id="UP000014760"/>
    </source>
</evidence>
<dbReference type="PANTHER" id="PTHR38566">
    <property type="entry name" value="RNA_LIG_T4_1 DOMAIN-CONTAINING PROTEIN"/>
    <property type="match status" value="1"/>
</dbReference>
<reference evidence="1 3" key="2">
    <citation type="journal article" date="2013" name="Nature">
        <title>Insights into bilaterian evolution from three spiralian genomes.</title>
        <authorList>
            <person name="Simakov O."/>
            <person name="Marletaz F."/>
            <person name="Cho S.J."/>
            <person name="Edsinger-Gonzales E."/>
            <person name="Havlak P."/>
            <person name="Hellsten U."/>
            <person name="Kuo D.H."/>
            <person name="Larsson T."/>
            <person name="Lv J."/>
            <person name="Arendt D."/>
            <person name="Savage R."/>
            <person name="Osoegawa K."/>
            <person name="de Jong P."/>
            <person name="Grimwood J."/>
            <person name="Chapman J.A."/>
            <person name="Shapiro H."/>
            <person name="Aerts A."/>
            <person name="Otillar R.P."/>
            <person name="Terry A.Y."/>
            <person name="Boore J.L."/>
            <person name="Grigoriev I.V."/>
            <person name="Lindberg D.R."/>
            <person name="Seaver E.C."/>
            <person name="Weisblat D.A."/>
            <person name="Putnam N.H."/>
            <person name="Rokhsar D.S."/>
        </authorList>
    </citation>
    <scope>NUCLEOTIDE SEQUENCE</scope>
    <source>
        <strain evidence="1 3">I ESC-2004</strain>
    </source>
</reference>
<dbReference type="AlphaFoldDB" id="R7U1E0"/>
<reference evidence="2" key="3">
    <citation type="submission" date="2015-06" db="UniProtKB">
        <authorList>
            <consortium name="EnsemblMetazoa"/>
        </authorList>
    </citation>
    <scope>IDENTIFICATION</scope>
</reference>
<dbReference type="EnsemblMetazoa" id="CapteT193426">
    <property type="protein sequence ID" value="CapteP193426"/>
    <property type="gene ID" value="CapteG193426"/>
</dbReference>
<dbReference type="HOGENOM" id="CLU_1186021_0_0_1"/>
<evidence type="ECO:0000313" key="2">
    <source>
        <dbReference type="EnsemblMetazoa" id="CapteP193426"/>
    </source>
</evidence>
<dbReference type="OMA" id="RYSIAME"/>
<dbReference type="Proteomes" id="UP000014760">
    <property type="component" value="Unassembled WGS sequence"/>
</dbReference>
<evidence type="ECO:0000313" key="1">
    <source>
        <dbReference type="EMBL" id="ELT97466.1"/>
    </source>
</evidence>
<organism evidence="1">
    <name type="scientific">Capitella teleta</name>
    <name type="common">Polychaete worm</name>
    <dbReference type="NCBI Taxonomy" id="283909"/>
    <lineage>
        <taxon>Eukaryota</taxon>
        <taxon>Metazoa</taxon>
        <taxon>Spiralia</taxon>
        <taxon>Lophotrochozoa</taxon>
        <taxon>Annelida</taxon>
        <taxon>Polychaeta</taxon>
        <taxon>Sedentaria</taxon>
        <taxon>Scolecida</taxon>
        <taxon>Capitellidae</taxon>
        <taxon>Capitella</taxon>
    </lineage>
</organism>
<sequence>MDVVDASDVFEHLQNSSSLSAERLRAFCPVKSADDVLKAREESTKFLDWAKSEPNLKVTSADIPYGILPDQLQGSLHDVRVFTKRGPDDTIYDNNPEIREKVPRGACFLEITSGPRRGVFCIIYALKKFTGGLGDDDDCQGNAQAWLHYFSKPMSEASRVLCMNKANGEAAHLAAFCINDKLIICAGSKNVHMAFTGRDDLDKYGANVRYSVAKEVAETVLDHLEEMEVEKKER</sequence>
<proteinExistence type="predicted"/>
<dbReference type="PANTHER" id="PTHR38566:SF1">
    <property type="entry name" value="CHROMOSOME UNDETERMINED SCAFFOLD_18, WHOLE GENOME SHOTGUN SEQUENCE"/>
    <property type="match status" value="1"/>
</dbReference>
<dbReference type="OrthoDB" id="430647at2759"/>
<gene>
    <name evidence="1" type="ORF">CAPTEDRAFT_193426</name>
</gene>
<name>R7U1E0_CAPTE</name>
<reference evidence="3" key="1">
    <citation type="submission" date="2012-12" db="EMBL/GenBank/DDBJ databases">
        <authorList>
            <person name="Hellsten U."/>
            <person name="Grimwood J."/>
            <person name="Chapman J.A."/>
            <person name="Shapiro H."/>
            <person name="Aerts A."/>
            <person name="Otillar R.P."/>
            <person name="Terry A.Y."/>
            <person name="Boore J.L."/>
            <person name="Simakov O."/>
            <person name="Marletaz F."/>
            <person name="Cho S.-J."/>
            <person name="Edsinger-Gonzales E."/>
            <person name="Havlak P."/>
            <person name="Kuo D.-H."/>
            <person name="Larsson T."/>
            <person name="Lv J."/>
            <person name="Arendt D."/>
            <person name="Savage R."/>
            <person name="Osoegawa K."/>
            <person name="de Jong P."/>
            <person name="Lindberg D.R."/>
            <person name="Seaver E.C."/>
            <person name="Weisblat D.A."/>
            <person name="Putnam N.H."/>
            <person name="Grigoriev I.V."/>
            <person name="Rokhsar D.S."/>
        </authorList>
    </citation>
    <scope>NUCLEOTIDE SEQUENCE</scope>
    <source>
        <strain evidence="3">I ESC-2004</strain>
    </source>
</reference>